<name>A0A178TFI2_9BACL</name>
<dbReference type="EMBL" id="LUCQ01000080">
    <property type="protein sequence ID" value="OAO79814.1"/>
    <property type="molecule type" value="Genomic_DNA"/>
</dbReference>
<gene>
    <name evidence="1" type="ORF">TAF16_1325</name>
</gene>
<evidence type="ECO:0000313" key="1">
    <source>
        <dbReference type="EMBL" id="OAO79814.1"/>
    </source>
</evidence>
<proteinExistence type="predicted"/>
<organism evidence="1 2">
    <name type="scientific">Anoxybacillus flavithermus</name>
    <dbReference type="NCBI Taxonomy" id="33934"/>
    <lineage>
        <taxon>Bacteria</taxon>
        <taxon>Bacillati</taxon>
        <taxon>Bacillota</taxon>
        <taxon>Bacilli</taxon>
        <taxon>Bacillales</taxon>
        <taxon>Anoxybacillaceae</taxon>
        <taxon>Anoxybacillus</taxon>
    </lineage>
</organism>
<reference evidence="1 2" key="1">
    <citation type="submission" date="2016-03" db="EMBL/GenBank/DDBJ databases">
        <title>Spore heat resistance.</title>
        <authorList>
            <person name="Boekhorst J."/>
            <person name="Berendsen E.M."/>
            <person name="Wells-Bennik M.H."/>
            <person name="Kuipers O.P."/>
        </authorList>
    </citation>
    <scope>NUCLEOTIDE SEQUENCE [LARGE SCALE GENOMIC DNA]</scope>
    <source>
        <strain evidence="1 2">AF16</strain>
    </source>
</reference>
<keyword evidence="2" id="KW-1185">Reference proteome</keyword>
<accession>A0A178TFI2</accession>
<sequence>MQGYLYENTSNLYLEHALPEPTLDRIDRIVLRLDKRNQSRFIKLFVKQGTASSNPVPPNLQRDDFIYELSLAQIRVRANTSTLNPADLIDERLDENLCGLVHSLISIPTSQFQQQWDEFMAGIQDEGFASAEEFNAHLADTATGAHKAKNIAVEDLNNRFTATDVEGVLNELFTFANDGKTSIASVIGSPATSGDTFTTLANHITNHKSSLANSLGSGSSADSLQTLVNTRLQGLKNTLATNLTNKGQTAKGTETLLSLINKVAAINTGKRFATGTVTQVLNQPIAVSGLSFTPSVIIIQADSHDNYPYYVKVYFGTNAGGYDYSDETTHIYFGSQMVTGKADSRFIGSGLITNKFTISPNGFSVQKLHTDTSVRTIKWIAFE</sequence>
<comment type="caution">
    <text evidence="1">The sequence shown here is derived from an EMBL/GenBank/DDBJ whole genome shotgun (WGS) entry which is preliminary data.</text>
</comment>
<dbReference type="AlphaFoldDB" id="A0A178TFI2"/>
<protein>
    <submittedName>
        <fullName evidence="1">Uncharacterized protein</fullName>
    </submittedName>
</protein>
<dbReference type="PATRIC" id="fig|33934.7.peg.680"/>
<dbReference type="Proteomes" id="UP000078336">
    <property type="component" value="Unassembled WGS sequence"/>
</dbReference>
<evidence type="ECO:0000313" key="2">
    <source>
        <dbReference type="Proteomes" id="UP000078336"/>
    </source>
</evidence>